<sequence length="66" mass="7828">MTVMNRDDDEQRRTTHMSRYINDCEDINEIKRDAQLTAQLVNIVNGDTDILSKFKNNKKEMRGLRK</sequence>
<protein>
    <submittedName>
        <fullName evidence="1">Uncharacterized protein</fullName>
    </submittedName>
</protein>
<gene>
    <name evidence="1" type="ORF">Scep_007833</name>
</gene>
<dbReference type="AlphaFoldDB" id="A0AAP0KAL1"/>
<organism evidence="1 2">
    <name type="scientific">Stephania cephalantha</name>
    <dbReference type="NCBI Taxonomy" id="152367"/>
    <lineage>
        <taxon>Eukaryota</taxon>
        <taxon>Viridiplantae</taxon>
        <taxon>Streptophyta</taxon>
        <taxon>Embryophyta</taxon>
        <taxon>Tracheophyta</taxon>
        <taxon>Spermatophyta</taxon>
        <taxon>Magnoliopsida</taxon>
        <taxon>Ranunculales</taxon>
        <taxon>Menispermaceae</taxon>
        <taxon>Menispermoideae</taxon>
        <taxon>Cissampelideae</taxon>
        <taxon>Stephania</taxon>
    </lineage>
</organism>
<evidence type="ECO:0000313" key="1">
    <source>
        <dbReference type="EMBL" id="KAK9149076.1"/>
    </source>
</evidence>
<dbReference type="Proteomes" id="UP001419268">
    <property type="component" value="Unassembled WGS sequence"/>
</dbReference>
<evidence type="ECO:0000313" key="2">
    <source>
        <dbReference type="Proteomes" id="UP001419268"/>
    </source>
</evidence>
<name>A0AAP0KAL1_9MAGN</name>
<keyword evidence="2" id="KW-1185">Reference proteome</keyword>
<reference evidence="1 2" key="1">
    <citation type="submission" date="2024-01" db="EMBL/GenBank/DDBJ databases">
        <title>Genome assemblies of Stephania.</title>
        <authorList>
            <person name="Yang L."/>
        </authorList>
    </citation>
    <scope>NUCLEOTIDE SEQUENCE [LARGE SCALE GENOMIC DNA]</scope>
    <source>
        <strain evidence="1">JXDWG</strain>
        <tissue evidence="1">Leaf</tissue>
    </source>
</reference>
<dbReference type="EMBL" id="JBBNAG010000003">
    <property type="protein sequence ID" value="KAK9149076.1"/>
    <property type="molecule type" value="Genomic_DNA"/>
</dbReference>
<comment type="caution">
    <text evidence="1">The sequence shown here is derived from an EMBL/GenBank/DDBJ whole genome shotgun (WGS) entry which is preliminary data.</text>
</comment>
<accession>A0AAP0KAL1</accession>
<proteinExistence type="predicted"/>